<dbReference type="PANTHER" id="PTHR43022:SF1">
    <property type="entry name" value="PROTEIN SMF"/>
    <property type="match status" value="1"/>
</dbReference>
<protein>
    <submittedName>
        <fullName evidence="4">DNA-protecting protein DprA</fullName>
    </submittedName>
</protein>
<dbReference type="Proteomes" id="UP000632377">
    <property type="component" value="Unassembled WGS sequence"/>
</dbReference>
<organism evidence="4 5">
    <name type="scientific">Clostridium rhizosphaerae</name>
    <dbReference type="NCBI Taxonomy" id="2803861"/>
    <lineage>
        <taxon>Bacteria</taxon>
        <taxon>Bacillati</taxon>
        <taxon>Bacillota</taxon>
        <taxon>Clostridia</taxon>
        <taxon>Eubacteriales</taxon>
        <taxon>Clostridiaceae</taxon>
        <taxon>Clostridium</taxon>
    </lineage>
</organism>
<accession>A0ABS1T976</accession>
<comment type="similarity">
    <text evidence="1">Belongs to the DprA/Smf family.</text>
</comment>
<evidence type="ECO:0000259" key="2">
    <source>
        <dbReference type="Pfam" id="PF02481"/>
    </source>
</evidence>
<evidence type="ECO:0000259" key="3">
    <source>
        <dbReference type="Pfam" id="PF17782"/>
    </source>
</evidence>
<sequence>MIEHDIWFSTLKLSNQTKNNLIKYYKDPNNLWDALSQGDLVYKQLKNILIDSWDDKKINFIKDIIIKSNIKITTYNKENYPSKLRLYDDSPVVLYYYGNIDMLNTRTNVSIVGSRKNSIYGTNVTKLISKELAINDINIISGLAKGIDTYAHSTCIENDGFTCAVLGCGIDIIYPKENKILYEDMKFKGVILSEFPPGTQPYAYNFPIRNRIISQLSDLVIIVEAGIKSGSLITANLALEQGIDVMAVPGSIFSEQSKGCNKIIRDGAYPLTSIEDVFELLKTNYIHTGNNSYTLNPSEKKIHELINDSPIHIDDIIKIANIDIKQLYEVLFELQLKNEIMCLSGNYYVKNIKEI</sequence>
<comment type="caution">
    <text evidence="4">The sequence shown here is derived from an EMBL/GenBank/DDBJ whole genome shotgun (WGS) entry which is preliminary data.</text>
</comment>
<dbReference type="EMBL" id="JAESWC010000002">
    <property type="protein sequence ID" value="MBL4934909.1"/>
    <property type="molecule type" value="Genomic_DNA"/>
</dbReference>
<dbReference type="RefSeq" id="WP_202747547.1">
    <property type="nucleotide sequence ID" value="NZ_JAESWC010000002.1"/>
</dbReference>
<dbReference type="PANTHER" id="PTHR43022">
    <property type="entry name" value="PROTEIN SMF"/>
    <property type="match status" value="1"/>
</dbReference>
<dbReference type="InterPro" id="IPR003488">
    <property type="entry name" value="DprA"/>
</dbReference>
<dbReference type="Pfam" id="PF02481">
    <property type="entry name" value="DNA_processg_A"/>
    <property type="match status" value="1"/>
</dbReference>
<feature type="domain" description="DprA winged helix" evidence="3">
    <location>
        <begin position="294"/>
        <end position="346"/>
    </location>
</feature>
<dbReference type="Gene3D" id="1.10.10.10">
    <property type="entry name" value="Winged helix-like DNA-binding domain superfamily/Winged helix DNA-binding domain"/>
    <property type="match status" value="1"/>
</dbReference>
<evidence type="ECO:0000256" key="1">
    <source>
        <dbReference type="ARBA" id="ARBA00006525"/>
    </source>
</evidence>
<evidence type="ECO:0000313" key="5">
    <source>
        <dbReference type="Proteomes" id="UP000632377"/>
    </source>
</evidence>
<dbReference type="Pfam" id="PF17782">
    <property type="entry name" value="WHD_DprA"/>
    <property type="match status" value="1"/>
</dbReference>
<dbReference type="InterPro" id="IPR057666">
    <property type="entry name" value="DrpA_SLOG"/>
</dbReference>
<dbReference type="InterPro" id="IPR041614">
    <property type="entry name" value="DprA_WH"/>
</dbReference>
<evidence type="ECO:0000313" key="4">
    <source>
        <dbReference type="EMBL" id="MBL4934909.1"/>
    </source>
</evidence>
<dbReference type="Gene3D" id="3.40.50.450">
    <property type="match status" value="1"/>
</dbReference>
<gene>
    <name evidence="4" type="primary">dprA</name>
    <name evidence="4" type="ORF">JK636_03955</name>
</gene>
<dbReference type="NCBIfam" id="TIGR00732">
    <property type="entry name" value="dprA"/>
    <property type="match status" value="1"/>
</dbReference>
<name>A0ABS1T976_9CLOT</name>
<keyword evidence="5" id="KW-1185">Reference proteome</keyword>
<proteinExistence type="inferred from homology"/>
<feature type="domain" description="Smf/DprA SLOG" evidence="2">
    <location>
        <begin position="71"/>
        <end position="281"/>
    </location>
</feature>
<dbReference type="InterPro" id="IPR036388">
    <property type="entry name" value="WH-like_DNA-bd_sf"/>
</dbReference>
<dbReference type="SUPFAM" id="SSF102405">
    <property type="entry name" value="MCP/YpsA-like"/>
    <property type="match status" value="1"/>
</dbReference>
<reference evidence="4 5" key="1">
    <citation type="submission" date="2021-01" db="EMBL/GenBank/DDBJ databases">
        <title>Genome public.</title>
        <authorList>
            <person name="Liu C."/>
            <person name="Sun Q."/>
        </authorList>
    </citation>
    <scope>NUCLEOTIDE SEQUENCE [LARGE SCALE GENOMIC DNA]</scope>
    <source>
        <strain evidence="4 5">YIM B02515</strain>
    </source>
</reference>